<protein>
    <submittedName>
        <fullName evidence="1">Uncharacterized protein</fullName>
    </submittedName>
</protein>
<dbReference type="RefSeq" id="WP_183572206.1">
    <property type="nucleotide sequence ID" value="NZ_JACHOP010000021.1"/>
</dbReference>
<organism evidence="1 2">
    <name type="scientific">Methylorubrum rhodinum</name>
    <dbReference type="NCBI Taxonomy" id="29428"/>
    <lineage>
        <taxon>Bacteria</taxon>
        <taxon>Pseudomonadati</taxon>
        <taxon>Pseudomonadota</taxon>
        <taxon>Alphaproteobacteria</taxon>
        <taxon>Hyphomicrobiales</taxon>
        <taxon>Methylobacteriaceae</taxon>
        <taxon>Methylorubrum</taxon>
    </lineage>
</organism>
<evidence type="ECO:0000313" key="2">
    <source>
        <dbReference type="Proteomes" id="UP000583454"/>
    </source>
</evidence>
<dbReference type="AlphaFoldDB" id="A0A840ZPN4"/>
<evidence type="ECO:0000313" key="1">
    <source>
        <dbReference type="EMBL" id="MBB5759300.1"/>
    </source>
</evidence>
<gene>
    <name evidence="1" type="ORF">HNR00_004032</name>
</gene>
<dbReference type="EMBL" id="JACHOP010000021">
    <property type="protein sequence ID" value="MBB5759300.1"/>
    <property type="molecule type" value="Genomic_DNA"/>
</dbReference>
<name>A0A840ZPN4_9HYPH</name>
<proteinExistence type="predicted"/>
<comment type="caution">
    <text evidence="1">The sequence shown here is derived from an EMBL/GenBank/DDBJ whole genome shotgun (WGS) entry which is preliminary data.</text>
</comment>
<keyword evidence="2" id="KW-1185">Reference proteome</keyword>
<sequence length="97" mass="10342">MLRLVTAITLASCVSAKAQTDCYGTVRSVSTLTFAEIECREDFGASAAAGAVQSCATVLSEPEFDQTTREADTAFRSRVVKDGLAAVCADMRRSARR</sequence>
<reference evidence="1 2" key="1">
    <citation type="submission" date="2020-08" db="EMBL/GenBank/DDBJ databases">
        <title>Genomic Encyclopedia of Type Strains, Phase IV (KMG-IV): sequencing the most valuable type-strain genomes for metagenomic binning, comparative biology and taxonomic classification.</title>
        <authorList>
            <person name="Goeker M."/>
        </authorList>
    </citation>
    <scope>NUCLEOTIDE SEQUENCE [LARGE SCALE GENOMIC DNA]</scope>
    <source>
        <strain evidence="1 2">DSM 2163</strain>
    </source>
</reference>
<accession>A0A840ZPN4</accession>
<dbReference type="Proteomes" id="UP000583454">
    <property type="component" value="Unassembled WGS sequence"/>
</dbReference>